<dbReference type="SMART" id="SM00852">
    <property type="entry name" value="MoCF_biosynth"/>
    <property type="match status" value="1"/>
</dbReference>
<dbReference type="CDD" id="cd00887">
    <property type="entry name" value="MoeA"/>
    <property type="match status" value="1"/>
</dbReference>
<dbReference type="GO" id="GO:0005737">
    <property type="term" value="C:cytoplasm"/>
    <property type="evidence" value="ECO:0007669"/>
    <property type="project" value="TreeGrafter"/>
</dbReference>
<dbReference type="InterPro" id="IPR038987">
    <property type="entry name" value="MoeA-like"/>
</dbReference>
<dbReference type="InterPro" id="IPR036135">
    <property type="entry name" value="MoeA_linker/N_sf"/>
</dbReference>
<dbReference type="PANTHER" id="PTHR10192:SF19">
    <property type="entry name" value="MOLYBDOPTERIN BIOSYNTHESIS PROTEIN MJ0666-RELATED"/>
    <property type="match status" value="1"/>
</dbReference>
<sequence length="429" mass="49058">MFKNCFENIQEKKYSYIDLKDLYDLLRTSISRVDIVKINVKESVGYVLAEEIKAKYNRPLYDISHLDGFAVKYDDLIHASKYNPVKLRIVNGIDPRRAGEYELKNGEAVFVETGYPVPVNADVVIPVEDVTVDHNYIIVDKLYSRYANVFREGSDFRENESVLKYGIRITPLIQKVLIDMGYETIRVYRKPRISIINVGDELIDDFYKPESDKLPVSTMWIDKHVFEYYGSEIIETSIVPDDSTAIVNKVFESIDKSDLIVTIGGASLGPRDLVWTSLYRELKPSKWWRGVKTLPGRVTSGLIVNGKLVLIQPGLPQSSIVSLIFIATPVVEYMQGLDLKPAYSCIEVCLAEDIVFSKFIDFYRVVFLNVVENKAYVVKNLGSYYLNPMVNSNSFTILEPGFERIRENSVVNACFYPPLFQPVRNRVLV</sequence>
<accession>A0A7C4H907</accession>
<dbReference type="InterPro" id="IPR036425">
    <property type="entry name" value="MoaB/Mog-like_dom_sf"/>
</dbReference>
<keyword evidence="2" id="KW-0808">Transferase</keyword>
<dbReference type="Gene3D" id="2.40.340.10">
    <property type="entry name" value="MoeA, C-terminal, domain IV"/>
    <property type="match status" value="1"/>
</dbReference>
<dbReference type="Pfam" id="PF03453">
    <property type="entry name" value="MoeA_N"/>
    <property type="match status" value="1"/>
</dbReference>
<dbReference type="EMBL" id="DTBJ01000018">
    <property type="protein sequence ID" value="HGM58466.1"/>
    <property type="molecule type" value="Genomic_DNA"/>
</dbReference>
<dbReference type="Gene3D" id="3.40.980.10">
    <property type="entry name" value="MoaB/Mog-like domain"/>
    <property type="match status" value="1"/>
</dbReference>
<dbReference type="Gene3D" id="3.90.105.10">
    <property type="entry name" value="Molybdopterin biosynthesis moea protein, domain 2"/>
    <property type="match status" value="1"/>
</dbReference>
<dbReference type="InterPro" id="IPR036688">
    <property type="entry name" value="MoeA_C_domain_IV_sf"/>
</dbReference>
<dbReference type="Pfam" id="PF00994">
    <property type="entry name" value="MoCF_biosynth"/>
    <property type="match status" value="1"/>
</dbReference>
<gene>
    <name evidence="2" type="ORF">ENU14_02620</name>
</gene>
<comment type="caution">
    <text evidence="2">The sequence shown here is derived from an EMBL/GenBank/DDBJ whole genome shotgun (WGS) entry which is preliminary data.</text>
</comment>
<feature type="domain" description="MoaB/Mog" evidence="1">
    <location>
        <begin position="194"/>
        <end position="333"/>
    </location>
</feature>
<evidence type="ECO:0000313" key="2">
    <source>
        <dbReference type="EMBL" id="HGM58466.1"/>
    </source>
</evidence>
<dbReference type="PANTHER" id="PTHR10192">
    <property type="entry name" value="MOLYBDOPTERIN BIOSYNTHESIS PROTEIN"/>
    <property type="match status" value="1"/>
</dbReference>
<dbReference type="AlphaFoldDB" id="A0A7C4H907"/>
<name>A0A7C4H907_STAMA</name>
<organism evidence="2">
    <name type="scientific">Staphylothermus marinus</name>
    <dbReference type="NCBI Taxonomy" id="2280"/>
    <lineage>
        <taxon>Archaea</taxon>
        <taxon>Thermoproteota</taxon>
        <taxon>Thermoprotei</taxon>
        <taxon>Desulfurococcales</taxon>
        <taxon>Desulfurococcaceae</taxon>
        <taxon>Staphylothermus</taxon>
    </lineage>
</organism>
<dbReference type="GO" id="GO:0061599">
    <property type="term" value="F:molybdopterin molybdotransferase activity"/>
    <property type="evidence" value="ECO:0007669"/>
    <property type="project" value="TreeGrafter"/>
</dbReference>
<dbReference type="InterPro" id="IPR001453">
    <property type="entry name" value="MoaB/Mog_dom"/>
</dbReference>
<dbReference type="GO" id="GO:0006777">
    <property type="term" value="P:Mo-molybdopterin cofactor biosynthetic process"/>
    <property type="evidence" value="ECO:0007669"/>
    <property type="project" value="TreeGrafter"/>
</dbReference>
<evidence type="ECO:0000259" key="1">
    <source>
        <dbReference type="SMART" id="SM00852"/>
    </source>
</evidence>
<dbReference type="SUPFAM" id="SSF63867">
    <property type="entry name" value="MoeA C-terminal domain-like"/>
    <property type="match status" value="1"/>
</dbReference>
<proteinExistence type="predicted"/>
<dbReference type="InterPro" id="IPR005110">
    <property type="entry name" value="MoeA_linker/N"/>
</dbReference>
<reference evidence="2" key="1">
    <citation type="journal article" date="2020" name="mSystems">
        <title>Genome- and Community-Level Interaction Insights into Carbon Utilization and Element Cycling Functions of Hydrothermarchaeota in Hydrothermal Sediment.</title>
        <authorList>
            <person name="Zhou Z."/>
            <person name="Liu Y."/>
            <person name="Xu W."/>
            <person name="Pan J."/>
            <person name="Luo Z.H."/>
            <person name="Li M."/>
        </authorList>
    </citation>
    <scope>NUCLEOTIDE SEQUENCE [LARGE SCALE GENOMIC DNA]</scope>
    <source>
        <strain evidence="2">SpSt-642</strain>
    </source>
</reference>
<protein>
    <submittedName>
        <fullName evidence="2">Molybdopterin molybdenumtransferase MoeA</fullName>
    </submittedName>
</protein>
<dbReference type="SUPFAM" id="SSF53218">
    <property type="entry name" value="Molybdenum cofactor biosynthesis proteins"/>
    <property type="match status" value="1"/>
</dbReference>
<dbReference type="SUPFAM" id="SSF63882">
    <property type="entry name" value="MoeA N-terminal region -like"/>
    <property type="match status" value="1"/>
</dbReference>
<dbReference type="Gene3D" id="2.170.190.11">
    <property type="entry name" value="Molybdopterin biosynthesis moea protein, domain 3"/>
    <property type="match status" value="1"/>
</dbReference>